<dbReference type="PANTHER" id="PTHR24148:SF64">
    <property type="entry name" value="HETEROKARYON INCOMPATIBILITY DOMAIN-CONTAINING PROTEIN"/>
    <property type="match status" value="1"/>
</dbReference>
<evidence type="ECO:0000313" key="3">
    <source>
        <dbReference type="Proteomes" id="UP000664132"/>
    </source>
</evidence>
<feature type="domain" description="Heterokaryon incompatibility" evidence="1">
    <location>
        <begin position="54"/>
        <end position="207"/>
    </location>
</feature>
<dbReference type="InterPro" id="IPR052895">
    <property type="entry name" value="HetReg/Transcr_Mod"/>
</dbReference>
<name>A0A8H7W651_9HELO</name>
<dbReference type="PANTHER" id="PTHR24148">
    <property type="entry name" value="ANKYRIN REPEAT DOMAIN-CONTAINING PROTEIN 39 HOMOLOG-RELATED"/>
    <property type="match status" value="1"/>
</dbReference>
<dbReference type="InterPro" id="IPR010730">
    <property type="entry name" value="HET"/>
</dbReference>
<proteinExistence type="predicted"/>
<protein>
    <recommendedName>
        <fullName evidence="1">Heterokaryon incompatibility domain-containing protein</fullName>
    </recommendedName>
</protein>
<sequence>MSSSLASLPLYTYQRLTAPDTIRLINILPRTAEDIDQDLECTCSVVSLTDNPEFVALSYTWGGNAFTEVLVCGESVLHITKNLHAALVQFRRPDRPLIIWADAICINQIDDAEKSLQIPLMADIYGQASEVLIWLGEETEGTNDVMLYLKRIGQRFFDRGAEILEPRDERSEKNDALWKDLIDDPNLEMTDLIWTKPWFSRVWIIQELALAGRATIHCGDVSMNWDVLFAACKALGRAATDGSLFWNTTSQRPRRFKATSTLNAWKLDDMRKTLRHKETVSSEEILECLNAARSFHCRDAKDKIVGLSSIFNRGRGDPFKIDYGKTEADIFMEFAQWNLRHSDIVDVLSFAGLANHSLIPESLNLPSWVPDWRLPFRTPIDCLGRFTAGHKLTSMVELDDSAKQLLMKGMLVDKVIAVVRESDAFKASDQQHAFRCLSLHIWLNARTLIIDRNDPVFDYKRDLPQAVSPDDYLATPHTYFPQFRAHMLNSLSPPEQQTPGSPPAVTLMPYEPMEFHARVAGITSDRCFFITSLGYIGLGPKGLGLDDVVCVPAGASVPYVLRPLSPDLKLYWQGVERARDACIQLPVGEGLLPYVLRKEEETYRLIGECYAHGLMRGEVWRTEGVFFEDFKII</sequence>
<keyword evidence="3" id="KW-1185">Reference proteome</keyword>
<comment type="caution">
    <text evidence="2">The sequence shown here is derived from an EMBL/GenBank/DDBJ whole genome shotgun (WGS) entry which is preliminary data.</text>
</comment>
<dbReference type="AlphaFoldDB" id="A0A8H7W651"/>
<organism evidence="2 3">
    <name type="scientific">Cadophora malorum</name>
    <dbReference type="NCBI Taxonomy" id="108018"/>
    <lineage>
        <taxon>Eukaryota</taxon>
        <taxon>Fungi</taxon>
        <taxon>Dikarya</taxon>
        <taxon>Ascomycota</taxon>
        <taxon>Pezizomycotina</taxon>
        <taxon>Leotiomycetes</taxon>
        <taxon>Helotiales</taxon>
        <taxon>Ploettnerulaceae</taxon>
        <taxon>Cadophora</taxon>
    </lineage>
</organism>
<dbReference type="Proteomes" id="UP000664132">
    <property type="component" value="Unassembled WGS sequence"/>
</dbReference>
<dbReference type="Pfam" id="PF06985">
    <property type="entry name" value="HET"/>
    <property type="match status" value="1"/>
</dbReference>
<dbReference type="EMBL" id="JAFJYH010000175">
    <property type="protein sequence ID" value="KAG4416757.1"/>
    <property type="molecule type" value="Genomic_DNA"/>
</dbReference>
<gene>
    <name evidence="2" type="ORF">IFR04_010086</name>
</gene>
<evidence type="ECO:0000313" key="2">
    <source>
        <dbReference type="EMBL" id="KAG4416757.1"/>
    </source>
</evidence>
<reference evidence="2" key="1">
    <citation type="submission" date="2021-02" db="EMBL/GenBank/DDBJ databases">
        <title>Genome sequence Cadophora malorum strain M34.</title>
        <authorList>
            <person name="Stefanovic E."/>
            <person name="Vu D."/>
            <person name="Scully C."/>
            <person name="Dijksterhuis J."/>
            <person name="Roader J."/>
            <person name="Houbraken J."/>
        </authorList>
    </citation>
    <scope>NUCLEOTIDE SEQUENCE</scope>
    <source>
        <strain evidence="2">M34</strain>
    </source>
</reference>
<evidence type="ECO:0000259" key="1">
    <source>
        <dbReference type="Pfam" id="PF06985"/>
    </source>
</evidence>
<accession>A0A8H7W651</accession>
<dbReference type="OrthoDB" id="2157530at2759"/>